<protein>
    <submittedName>
        <fullName evidence="1">Uncharacterized protein</fullName>
    </submittedName>
</protein>
<dbReference type="EMBL" id="LGUA01000259">
    <property type="protein sequence ID" value="OAX82751.1"/>
    <property type="molecule type" value="Genomic_DNA"/>
</dbReference>
<accession>A0A1B7P156</accession>
<dbReference type="AlphaFoldDB" id="A0A1B7P156"/>
<organism evidence="1 2">
    <name type="scientific">Emergomyces africanus</name>
    <dbReference type="NCBI Taxonomy" id="1955775"/>
    <lineage>
        <taxon>Eukaryota</taxon>
        <taxon>Fungi</taxon>
        <taxon>Dikarya</taxon>
        <taxon>Ascomycota</taxon>
        <taxon>Pezizomycotina</taxon>
        <taxon>Eurotiomycetes</taxon>
        <taxon>Eurotiomycetidae</taxon>
        <taxon>Onygenales</taxon>
        <taxon>Ajellomycetaceae</taxon>
        <taxon>Emergomyces</taxon>
    </lineage>
</organism>
<dbReference type="Proteomes" id="UP000091918">
    <property type="component" value="Unassembled WGS sequence"/>
</dbReference>
<sequence>MRFTRYPLGRKNEVLQEGAPTHAAHLRKPGMCL</sequence>
<comment type="caution">
    <text evidence="1">The sequence shown here is derived from an EMBL/GenBank/DDBJ whole genome shotgun (WGS) entry which is preliminary data.</text>
</comment>
<name>A0A1B7P156_9EURO</name>
<evidence type="ECO:0000313" key="2">
    <source>
        <dbReference type="Proteomes" id="UP000091918"/>
    </source>
</evidence>
<gene>
    <name evidence="1" type="ORF">ACJ72_02888</name>
</gene>
<keyword evidence="2" id="KW-1185">Reference proteome</keyword>
<reference evidence="1 2" key="1">
    <citation type="submission" date="2015-07" db="EMBL/GenBank/DDBJ databases">
        <title>Emmonsia species relationships and genome sequence.</title>
        <authorList>
            <person name="Cuomo C.A."/>
            <person name="Schwartz I.S."/>
            <person name="Kenyon C."/>
            <person name="de Hoog G.S."/>
            <person name="Govender N.P."/>
            <person name="Botha A."/>
            <person name="Moreno L."/>
            <person name="de Vries M."/>
            <person name="Munoz J.F."/>
            <person name="Stielow J.B."/>
        </authorList>
    </citation>
    <scope>NUCLEOTIDE SEQUENCE [LARGE SCALE GENOMIC DNA]</scope>
    <source>
        <strain evidence="1 2">CBS 136260</strain>
    </source>
</reference>
<proteinExistence type="predicted"/>
<evidence type="ECO:0000313" key="1">
    <source>
        <dbReference type="EMBL" id="OAX82751.1"/>
    </source>
</evidence>